<gene>
    <name evidence="2" type="ORF">BZL30_7058</name>
</gene>
<sequence>MARPTTRSSARQRRSQHPLQLARDQHHTDTELGFGAGLVATHLNGRPPSQGGIYMPKARVSTHRAADWSARQHRRPPGEARAYSGQQVAL</sequence>
<dbReference type="Proteomes" id="UP000189229">
    <property type="component" value="Unassembled WGS sequence"/>
</dbReference>
<protein>
    <submittedName>
        <fullName evidence="2">Uncharacterized protein</fullName>
    </submittedName>
</protein>
<name>A0A1V3WNN9_MYCKA</name>
<dbReference type="EMBL" id="MVBM01000007">
    <property type="protein sequence ID" value="OOK68590.1"/>
    <property type="molecule type" value="Genomic_DNA"/>
</dbReference>
<organism evidence="2 3">
    <name type="scientific">Mycobacterium kansasii</name>
    <dbReference type="NCBI Taxonomy" id="1768"/>
    <lineage>
        <taxon>Bacteria</taxon>
        <taxon>Bacillati</taxon>
        <taxon>Actinomycetota</taxon>
        <taxon>Actinomycetes</taxon>
        <taxon>Mycobacteriales</taxon>
        <taxon>Mycobacteriaceae</taxon>
        <taxon>Mycobacterium</taxon>
    </lineage>
</organism>
<dbReference type="AlphaFoldDB" id="A0A1V3WNN9"/>
<evidence type="ECO:0000313" key="3">
    <source>
        <dbReference type="Proteomes" id="UP000189229"/>
    </source>
</evidence>
<comment type="caution">
    <text evidence="2">The sequence shown here is derived from an EMBL/GenBank/DDBJ whole genome shotgun (WGS) entry which is preliminary data.</text>
</comment>
<feature type="region of interest" description="Disordered" evidence="1">
    <location>
        <begin position="1"/>
        <end position="30"/>
    </location>
</feature>
<evidence type="ECO:0000313" key="2">
    <source>
        <dbReference type="EMBL" id="OOK68590.1"/>
    </source>
</evidence>
<evidence type="ECO:0000256" key="1">
    <source>
        <dbReference type="SAM" id="MobiDB-lite"/>
    </source>
</evidence>
<accession>A0A1V3WNN9</accession>
<proteinExistence type="predicted"/>
<reference evidence="2 3" key="1">
    <citation type="submission" date="2017-02" db="EMBL/GenBank/DDBJ databases">
        <title>Complete genome sequences of Mycobacterium kansasii strains isolated from rhesus macaques.</title>
        <authorList>
            <person name="Panda A."/>
            <person name="Nagaraj S."/>
            <person name="Zhao X."/>
            <person name="Tettelin H."/>
            <person name="Detolla L.J."/>
        </authorList>
    </citation>
    <scope>NUCLEOTIDE SEQUENCE [LARGE SCALE GENOMIC DNA]</scope>
    <source>
        <strain evidence="2 3">11-3813</strain>
    </source>
</reference>
<feature type="region of interest" description="Disordered" evidence="1">
    <location>
        <begin position="64"/>
        <end position="90"/>
    </location>
</feature>